<evidence type="ECO:0000256" key="3">
    <source>
        <dbReference type="ARBA" id="ARBA00012532"/>
    </source>
</evidence>
<keyword evidence="7" id="KW-0576">Peroxisome</keyword>
<dbReference type="InterPro" id="IPR025110">
    <property type="entry name" value="AMP-bd_C"/>
</dbReference>
<dbReference type="InterPro" id="IPR045851">
    <property type="entry name" value="AMP-bd_C_sf"/>
</dbReference>
<dbReference type="SUPFAM" id="SSF56801">
    <property type="entry name" value="Acetyl-CoA synthetase-like"/>
    <property type="match status" value="1"/>
</dbReference>
<evidence type="ECO:0000259" key="13">
    <source>
        <dbReference type="Pfam" id="PF13193"/>
    </source>
</evidence>
<dbReference type="PANTHER" id="PTHR24096">
    <property type="entry name" value="LONG-CHAIN-FATTY-ACID--COA LIGASE"/>
    <property type="match status" value="1"/>
</dbReference>
<organism evidence="14 15">
    <name type="scientific">Artemia franciscana</name>
    <name type="common">Brine shrimp</name>
    <name type="synonym">Artemia sanfranciscana</name>
    <dbReference type="NCBI Taxonomy" id="6661"/>
    <lineage>
        <taxon>Eukaryota</taxon>
        <taxon>Metazoa</taxon>
        <taxon>Ecdysozoa</taxon>
        <taxon>Arthropoda</taxon>
        <taxon>Crustacea</taxon>
        <taxon>Branchiopoda</taxon>
        <taxon>Anostraca</taxon>
        <taxon>Artemiidae</taxon>
        <taxon>Artemia</taxon>
    </lineage>
</organism>
<dbReference type="FunFam" id="3.40.50.12780:FF:000003">
    <property type="entry name" value="Long-chain-fatty-acid--CoA ligase FadD"/>
    <property type="match status" value="1"/>
</dbReference>
<comment type="catalytic activity">
    <reaction evidence="10">
        <text>firefly D-luciferin + ATP + O2 = firefly oxyluciferin + hnu + AMP + CO2 + diphosphate</text>
        <dbReference type="Rhea" id="RHEA:10732"/>
        <dbReference type="ChEBI" id="CHEBI:15379"/>
        <dbReference type="ChEBI" id="CHEBI:16526"/>
        <dbReference type="ChEBI" id="CHEBI:16792"/>
        <dbReference type="ChEBI" id="CHEBI:30212"/>
        <dbReference type="ChEBI" id="CHEBI:30616"/>
        <dbReference type="ChEBI" id="CHEBI:33019"/>
        <dbReference type="ChEBI" id="CHEBI:58038"/>
        <dbReference type="ChEBI" id="CHEBI:456215"/>
        <dbReference type="EC" id="1.13.12.7"/>
    </reaction>
</comment>
<dbReference type="InterPro" id="IPR000873">
    <property type="entry name" value="AMP-dep_synth/lig_dom"/>
</dbReference>
<dbReference type="Gene3D" id="3.30.300.30">
    <property type="match status" value="1"/>
</dbReference>
<evidence type="ECO:0000256" key="11">
    <source>
        <dbReference type="SAM" id="Phobius"/>
    </source>
</evidence>
<evidence type="ECO:0000256" key="9">
    <source>
        <dbReference type="ARBA" id="ARBA00023262"/>
    </source>
</evidence>
<evidence type="ECO:0000256" key="2">
    <source>
        <dbReference type="ARBA" id="ARBA00006432"/>
    </source>
</evidence>
<sequence>MRKLFLLSKRLLKYKWIESSHFHYRKQLIRQISHNSTDSSIVYSELPDCHLPNVSLTQYLFEKTDEFGHKVALECGITGRKYCYNQIRQLSVRFGSALIRMGLKKGDVLGVVLPNCPEWAFVFLGSTYVGVTVTPANPAYTAVEVFRQFKAAEIKAVLCHSQIASMLKPKLNNMSTVNIFITAFGHIDGWVSLEDLLSADIYSEEAQVDLDNDPLILPYSSGTTGLPKGVILSHGNVVNNLCQYHVPGTTRIQAACNDYQEKYVSILPYFHIYGLVVTLLSGLWYGAHITILPRFDPDLFLRTLASVKPTVLQLVPPLISFLANSSNLDRKMFQRLHTVMSGAAPLGPSIANKLLERINSSSLFLQEGYGLTETSPISHVSPLKGSQIGSCGKPISRTAVKILDLETGASLPADLEGELCIKGPQVMKGYYKNKEATANMIDEEGWLHTGDIAKYDSGKRFYIVDRLKELIKVKGLQVAPSELEDLLRSHPQVMDVAVIGVPDERTGEAPRAYVVLKPGSNVSEKSLSNFVAERAAPYKHLHGGVVFLGTIPKSATGKILRRELKSAI</sequence>
<dbReference type="FunFam" id="3.30.300.30:FF:000007">
    <property type="entry name" value="4-coumarate--CoA ligase 2"/>
    <property type="match status" value="1"/>
</dbReference>
<dbReference type="Gene3D" id="3.40.50.12780">
    <property type="entry name" value="N-terminal domain of ligase-like"/>
    <property type="match status" value="1"/>
</dbReference>
<feature type="domain" description="AMP-binding enzyme C-terminal" evidence="13">
    <location>
        <begin position="482"/>
        <end position="558"/>
    </location>
</feature>
<evidence type="ECO:0000256" key="7">
    <source>
        <dbReference type="ARBA" id="ARBA00023140"/>
    </source>
</evidence>
<dbReference type="InterPro" id="IPR042099">
    <property type="entry name" value="ANL_N_sf"/>
</dbReference>
<keyword evidence="9" id="KW-0599">Photoprotein</keyword>
<evidence type="ECO:0000256" key="1">
    <source>
        <dbReference type="ARBA" id="ARBA00004275"/>
    </source>
</evidence>
<evidence type="ECO:0000259" key="12">
    <source>
        <dbReference type="Pfam" id="PF00501"/>
    </source>
</evidence>
<dbReference type="Pfam" id="PF13193">
    <property type="entry name" value="AMP-binding_C"/>
    <property type="match status" value="1"/>
</dbReference>
<keyword evidence="11" id="KW-0472">Membrane</keyword>
<evidence type="ECO:0000256" key="5">
    <source>
        <dbReference type="ARBA" id="ARBA00022741"/>
    </source>
</evidence>
<name>A0AA88H7K8_ARTSF</name>
<evidence type="ECO:0000256" key="6">
    <source>
        <dbReference type="ARBA" id="ARBA00022840"/>
    </source>
</evidence>
<dbReference type="GO" id="GO:0005777">
    <property type="term" value="C:peroxisome"/>
    <property type="evidence" value="ECO:0007669"/>
    <property type="project" value="UniProtKB-SubCell"/>
</dbReference>
<dbReference type="Pfam" id="PF00501">
    <property type="entry name" value="AMP-binding"/>
    <property type="match status" value="1"/>
</dbReference>
<comment type="subcellular location">
    <subcellularLocation>
        <location evidence="1">Peroxisome</location>
    </subcellularLocation>
</comment>
<dbReference type="GO" id="GO:0005524">
    <property type="term" value="F:ATP binding"/>
    <property type="evidence" value="ECO:0007669"/>
    <property type="project" value="UniProtKB-KW"/>
</dbReference>
<dbReference type="Proteomes" id="UP001187531">
    <property type="component" value="Unassembled WGS sequence"/>
</dbReference>
<proteinExistence type="inferred from homology"/>
<protein>
    <recommendedName>
        <fullName evidence="4">Luciferin 4-monooxygenase</fullName>
        <ecNumber evidence="3">1.13.12.7</ecNumber>
    </recommendedName>
</protein>
<keyword evidence="8" id="KW-0455">Luminescence</keyword>
<feature type="transmembrane region" description="Helical" evidence="11">
    <location>
        <begin position="266"/>
        <end position="287"/>
    </location>
</feature>
<keyword evidence="11" id="KW-0812">Transmembrane</keyword>
<dbReference type="EMBL" id="JAVRJZ010000020">
    <property type="protein sequence ID" value="KAK2706328.1"/>
    <property type="molecule type" value="Genomic_DNA"/>
</dbReference>
<dbReference type="PANTHER" id="PTHR24096:SF422">
    <property type="entry name" value="BCDNA.GH02901"/>
    <property type="match status" value="1"/>
</dbReference>
<dbReference type="GO" id="GO:0008218">
    <property type="term" value="P:bioluminescence"/>
    <property type="evidence" value="ECO:0007669"/>
    <property type="project" value="UniProtKB-KW"/>
</dbReference>
<comment type="similarity">
    <text evidence="2">Belongs to the ATP-dependent AMP-binding enzyme family.</text>
</comment>
<evidence type="ECO:0000256" key="4">
    <source>
        <dbReference type="ARBA" id="ARBA00019043"/>
    </source>
</evidence>
<gene>
    <name evidence="14" type="ORF">QYM36_016381</name>
</gene>
<evidence type="ECO:0000256" key="10">
    <source>
        <dbReference type="ARBA" id="ARBA00048497"/>
    </source>
</evidence>
<evidence type="ECO:0000256" key="8">
    <source>
        <dbReference type="ARBA" id="ARBA00023223"/>
    </source>
</evidence>
<accession>A0AA88H7K8</accession>
<feature type="domain" description="AMP-dependent synthetase/ligase" evidence="12">
    <location>
        <begin position="62"/>
        <end position="431"/>
    </location>
</feature>
<reference evidence="14" key="1">
    <citation type="submission" date="2023-07" db="EMBL/GenBank/DDBJ databases">
        <title>Chromosome-level genome assembly of Artemia franciscana.</title>
        <authorList>
            <person name="Jo E."/>
        </authorList>
    </citation>
    <scope>NUCLEOTIDE SEQUENCE</scope>
    <source>
        <tissue evidence="14">Whole body</tissue>
    </source>
</reference>
<dbReference type="PROSITE" id="PS00455">
    <property type="entry name" value="AMP_BINDING"/>
    <property type="match status" value="1"/>
</dbReference>
<evidence type="ECO:0000313" key="15">
    <source>
        <dbReference type="Proteomes" id="UP001187531"/>
    </source>
</evidence>
<keyword evidence="15" id="KW-1185">Reference proteome</keyword>
<dbReference type="GO" id="GO:0016405">
    <property type="term" value="F:CoA-ligase activity"/>
    <property type="evidence" value="ECO:0007669"/>
    <property type="project" value="TreeGrafter"/>
</dbReference>
<dbReference type="InterPro" id="IPR020845">
    <property type="entry name" value="AMP-binding_CS"/>
</dbReference>
<comment type="caution">
    <text evidence="14">The sequence shown here is derived from an EMBL/GenBank/DDBJ whole genome shotgun (WGS) entry which is preliminary data.</text>
</comment>
<keyword evidence="5" id="KW-0547">Nucleotide-binding</keyword>
<keyword evidence="6" id="KW-0067">ATP-binding</keyword>
<evidence type="ECO:0000313" key="14">
    <source>
        <dbReference type="EMBL" id="KAK2706328.1"/>
    </source>
</evidence>
<dbReference type="AlphaFoldDB" id="A0AA88H7K8"/>
<keyword evidence="11" id="KW-1133">Transmembrane helix</keyword>
<dbReference type="EC" id="1.13.12.7" evidence="3"/>